<protein>
    <submittedName>
        <fullName evidence="2">Uncharacterized protein</fullName>
    </submittedName>
</protein>
<reference evidence="2 3" key="1">
    <citation type="submission" date="2019-03" db="EMBL/GenBank/DDBJ databases">
        <title>Sequencing 25 genomes of Wallemia mellicola.</title>
        <authorList>
            <person name="Gostincar C."/>
        </authorList>
    </citation>
    <scope>NUCLEOTIDE SEQUENCE [LARGE SCALE GENOMIC DNA]</scope>
    <source>
        <strain evidence="2 3">EXF-8738</strain>
    </source>
</reference>
<evidence type="ECO:0000256" key="1">
    <source>
        <dbReference type="SAM" id="MobiDB-lite"/>
    </source>
</evidence>
<evidence type="ECO:0000313" key="2">
    <source>
        <dbReference type="EMBL" id="TIC31737.1"/>
    </source>
</evidence>
<dbReference type="Proteomes" id="UP000305647">
    <property type="component" value="Unassembled WGS sequence"/>
</dbReference>
<accession>A0A4T0RA47</accession>
<dbReference type="AlphaFoldDB" id="A0A4T0RA47"/>
<sequence>MDSNNDIIQQPDTSNPDPQTYKNQVYKMEDMKSPGDYVLKPGLRGLGMVRVAKNISQKTTVDRIRESGKPYRKLPNIGSNVRCWEILRITFKLKIQAVHTMELKASVILGFSKTLTGLVKFTRNQTTDKRQVQEPATEIDGYVWPPESGYIDPQDSEAMLNRIWGNDRVWVDPSAKWSWTWGTVTFTIENTNMDTDGCDGGLVITGTQLWDYLWRLHTGGATQGLNCAVSYIHPNIGTTLRASGTTLPSYSEACDGMDIELEGPPQVETPPLYGWINHPPGSWGYHDEL</sequence>
<proteinExistence type="predicted"/>
<organism evidence="2 3">
    <name type="scientific">Wallemia mellicola</name>
    <dbReference type="NCBI Taxonomy" id="1708541"/>
    <lineage>
        <taxon>Eukaryota</taxon>
        <taxon>Fungi</taxon>
        <taxon>Dikarya</taxon>
        <taxon>Basidiomycota</taxon>
        <taxon>Wallemiomycotina</taxon>
        <taxon>Wallemiomycetes</taxon>
        <taxon>Wallemiales</taxon>
        <taxon>Wallemiaceae</taxon>
        <taxon>Wallemia</taxon>
    </lineage>
</organism>
<comment type="caution">
    <text evidence="2">The sequence shown here is derived from an EMBL/GenBank/DDBJ whole genome shotgun (WGS) entry which is preliminary data.</text>
</comment>
<feature type="region of interest" description="Disordered" evidence="1">
    <location>
        <begin position="1"/>
        <end position="20"/>
    </location>
</feature>
<evidence type="ECO:0000313" key="3">
    <source>
        <dbReference type="Proteomes" id="UP000305647"/>
    </source>
</evidence>
<name>A0A4T0RA47_9BASI</name>
<dbReference type="EMBL" id="SPRO01000011">
    <property type="protein sequence ID" value="TIC31737.1"/>
    <property type="molecule type" value="Genomic_DNA"/>
</dbReference>
<gene>
    <name evidence="2" type="ORF">E3Q10_01488</name>
</gene>